<keyword evidence="2 9" id="KW-0813">Transport</keyword>
<dbReference type="EMBL" id="QAYG01000001">
    <property type="protein sequence ID" value="PTW62339.1"/>
    <property type="molecule type" value="Genomic_DNA"/>
</dbReference>
<keyword evidence="6 9" id="KW-1133">Transmembrane helix</keyword>
<dbReference type="GO" id="GO:0015740">
    <property type="term" value="P:C4-dicarboxylate transport"/>
    <property type="evidence" value="ECO:0007669"/>
    <property type="project" value="TreeGrafter"/>
</dbReference>
<evidence type="ECO:0000313" key="11">
    <source>
        <dbReference type="EMBL" id="PTW62339.1"/>
    </source>
</evidence>
<sequence>MLSMIDRLSAGLGRVAALAYFATGLMLAYEVFMRYVFIAPTIWAAELSQLCLVWGTWLAAAWLLHRRQHIRITLLTDHLPPPLRRLQEVVVLLLIAAFAAAVVWYGAPLAYDSWSRGRTTGSMLDIPIVWSELAVPFGCALLGLQALAEALRTALHGPSVPGHAGPEAEGIQ</sequence>
<evidence type="ECO:0000256" key="7">
    <source>
        <dbReference type="ARBA" id="ARBA00023136"/>
    </source>
</evidence>
<dbReference type="InterPro" id="IPR055348">
    <property type="entry name" value="DctQ"/>
</dbReference>
<evidence type="ECO:0000256" key="1">
    <source>
        <dbReference type="ARBA" id="ARBA00004429"/>
    </source>
</evidence>
<evidence type="ECO:0000313" key="12">
    <source>
        <dbReference type="Proteomes" id="UP000244081"/>
    </source>
</evidence>
<dbReference type="AlphaFoldDB" id="A0A2T5VF06"/>
<evidence type="ECO:0000256" key="6">
    <source>
        <dbReference type="ARBA" id="ARBA00022989"/>
    </source>
</evidence>
<keyword evidence="4 9" id="KW-0997">Cell inner membrane</keyword>
<gene>
    <name evidence="11" type="ORF">C8N35_101380</name>
</gene>
<dbReference type="InterPro" id="IPR007387">
    <property type="entry name" value="TRAP_DctQ"/>
</dbReference>
<comment type="caution">
    <text evidence="11">The sequence shown here is derived from an EMBL/GenBank/DDBJ whole genome shotgun (WGS) entry which is preliminary data.</text>
</comment>
<evidence type="ECO:0000256" key="9">
    <source>
        <dbReference type="RuleBase" id="RU369079"/>
    </source>
</evidence>
<dbReference type="Proteomes" id="UP000244081">
    <property type="component" value="Unassembled WGS sequence"/>
</dbReference>
<feature type="domain" description="Tripartite ATP-independent periplasmic transporters DctQ component" evidence="10">
    <location>
        <begin position="25"/>
        <end position="153"/>
    </location>
</feature>
<evidence type="ECO:0000256" key="4">
    <source>
        <dbReference type="ARBA" id="ARBA00022519"/>
    </source>
</evidence>
<accession>A0A2T5VF06</accession>
<evidence type="ECO:0000256" key="3">
    <source>
        <dbReference type="ARBA" id="ARBA00022475"/>
    </source>
</evidence>
<keyword evidence="3" id="KW-1003">Cell membrane</keyword>
<dbReference type="Pfam" id="PF04290">
    <property type="entry name" value="DctQ"/>
    <property type="match status" value="1"/>
</dbReference>
<name>A0A2T5VF06_9HYPH</name>
<keyword evidence="12" id="KW-1185">Reference proteome</keyword>
<keyword evidence="7 9" id="KW-0472">Membrane</keyword>
<dbReference type="GO" id="GO:0005886">
    <property type="term" value="C:plasma membrane"/>
    <property type="evidence" value="ECO:0007669"/>
    <property type="project" value="UniProtKB-SubCell"/>
</dbReference>
<feature type="transmembrane region" description="Helical" evidence="9">
    <location>
        <begin position="41"/>
        <end position="65"/>
    </location>
</feature>
<comment type="similarity">
    <text evidence="8 9">Belongs to the TRAP transporter small permease family.</text>
</comment>
<feature type="transmembrane region" description="Helical" evidence="9">
    <location>
        <begin position="12"/>
        <end position="29"/>
    </location>
</feature>
<evidence type="ECO:0000256" key="8">
    <source>
        <dbReference type="ARBA" id="ARBA00038436"/>
    </source>
</evidence>
<feature type="transmembrane region" description="Helical" evidence="9">
    <location>
        <begin position="127"/>
        <end position="148"/>
    </location>
</feature>
<comment type="subunit">
    <text evidence="9">The complex comprises the extracytoplasmic solute receptor protein and the two transmembrane proteins.</text>
</comment>
<proteinExistence type="inferred from homology"/>
<organism evidence="11 12">
    <name type="scientific">Breoghania corrubedonensis</name>
    <dbReference type="NCBI Taxonomy" id="665038"/>
    <lineage>
        <taxon>Bacteria</taxon>
        <taxon>Pseudomonadati</taxon>
        <taxon>Pseudomonadota</taxon>
        <taxon>Alphaproteobacteria</taxon>
        <taxon>Hyphomicrobiales</taxon>
        <taxon>Stappiaceae</taxon>
        <taxon>Breoghania</taxon>
    </lineage>
</organism>
<keyword evidence="5 9" id="KW-0812">Transmembrane</keyword>
<reference evidence="11 12" key="1">
    <citation type="submission" date="2018-04" db="EMBL/GenBank/DDBJ databases">
        <title>Genomic Encyclopedia of Archaeal and Bacterial Type Strains, Phase II (KMG-II): from individual species to whole genera.</title>
        <authorList>
            <person name="Goeker M."/>
        </authorList>
    </citation>
    <scope>NUCLEOTIDE SEQUENCE [LARGE SCALE GENOMIC DNA]</scope>
    <source>
        <strain evidence="11 12">DSM 23382</strain>
    </source>
</reference>
<dbReference type="GO" id="GO:0022857">
    <property type="term" value="F:transmembrane transporter activity"/>
    <property type="evidence" value="ECO:0007669"/>
    <property type="project" value="UniProtKB-UniRule"/>
</dbReference>
<evidence type="ECO:0000259" key="10">
    <source>
        <dbReference type="Pfam" id="PF04290"/>
    </source>
</evidence>
<protein>
    <recommendedName>
        <fullName evidence="9">TRAP transporter small permease protein</fullName>
    </recommendedName>
</protein>
<feature type="transmembrane region" description="Helical" evidence="9">
    <location>
        <begin position="86"/>
        <end position="107"/>
    </location>
</feature>
<comment type="function">
    <text evidence="9">Part of the tripartite ATP-independent periplasmic (TRAP) transport system.</text>
</comment>
<comment type="subcellular location">
    <subcellularLocation>
        <location evidence="1 9">Cell inner membrane</location>
        <topology evidence="1 9">Multi-pass membrane protein</topology>
    </subcellularLocation>
</comment>
<evidence type="ECO:0000256" key="5">
    <source>
        <dbReference type="ARBA" id="ARBA00022692"/>
    </source>
</evidence>
<evidence type="ECO:0000256" key="2">
    <source>
        <dbReference type="ARBA" id="ARBA00022448"/>
    </source>
</evidence>
<dbReference type="PANTHER" id="PTHR35011">
    <property type="entry name" value="2,3-DIKETO-L-GULONATE TRAP TRANSPORTER SMALL PERMEASE PROTEIN YIAM"/>
    <property type="match status" value="1"/>
</dbReference>
<dbReference type="PANTHER" id="PTHR35011:SF10">
    <property type="entry name" value="TRAP TRANSPORTER SMALL PERMEASE PROTEIN"/>
    <property type="match status" value="1"/>
</dbReference>